<evidence type="ECO:0000259" key="6">
    <source>
        <dbReference type="SMART" id="SM00645"/>
    </source>
</evidence>
<dbReference type="PROSITE" id="PS00639">
    <property type="entry name" value="THIOL_PROTEASE_HIS"/>
    <property type="match status" value="1"/>
</dbReference>
<dbReference type="EMBL" id="MTYJ01000016">
    <property type="protein sequence ID" value="OQV22589.1"/>
    <property type="molecule type" value="Genomic_DNA"/>
</dbReference>
<dbReference type="InterPro" id="IPR000668">
    <property type="entry name" value="Peptidase_C1A_C"/>
</dbReference>
<keyword evidence="4" id="KW-0788">Thiol protease</keyword>
<dbReference type="PROSITE" id="PS00139">
    <property type="entry name" value="THIOL_PROTEASE_CYS"/>
    <property type="match status" value="1"/>
</dbReference>
<protein>
    <submittedName>
        <fullName evidence="7">Gut-specific cysteine proteinase</fullName>
    </submittedName>
</protein>
<keyword evidence="8" id="KW-1185">Reference proteome</keyword>
<reference evidence="8" key="1">
    <citation type="submission" date="2017-01" db="EMBL/GenBank/DDBJ databases">
        <title>Comparative genomics of anhydrobiosis in the tardigrade Hypsibius dujardini.</title>
        <authorList>
            <person name="Yoshida Y."/>
            <person name="Koutsovoulos G."/>
            <person name="Laetsch D."/>
            <person name="Stevens L."/>
            <person name="Kumar S."/>
            <person name="Horikawa D."/>
            <person name="Ishino K."/>
            <person name="Komine S."/>
            <person name="Tomita M."/>
            <person name="Blaxter M."/>
            <person name="Arakawa K."/>
        </authorList>
    </citation>
    <scope>NUCLEOTIDE SEQUENCE [LARGE SCALE GENOMIC DNA]</scope>
    <source>
        <strain evidence="8">Z151</strain>
    </source>
</reference>
<dbReference type="GO" id="GO:0008234">
    <property type="term" value="F:cysteine-type peptidase activity"/>
    <property type="evidence" value="ECO:0007669"/>
    <property type="project" value="UniProtKB-KW"/>
</dbReference>
<comment type="similarity">
    <text evidence="1">Belongs to the peptidase C1 family.</text>
</comment>
<dbReference type="PRINTS" id="PR00705">
    <property type="entry name" value="PAPAIN"/>
</dbReference>
<evidence type="ECO:0000256" key="1">
    <source>
        <dbReference type="ARBA" id="ARBA00008455"/>
    </source>
</evidence>
<dbReference type="OrthoDB" id="10058785at2759"/>
<dbReference type="GO" id="GO:0006508">
    <property type="term" value="P:proteolysis"/>
    <property type="evidence" value="ECO:0007669"/>
    <property type="project" value="UniProtKB-KW"/>
</dbReference>
<feature type="domain" description="Peptidase C1A papain C-terminal" evidence="6">
    <location>
        <begin position="94"/>
        <end position="348"/>
    </location>
</feature>
<comment type="caution">
    <text evidence="7">The sequence shown here is derived from an EMBL/GenBank/DDBJ whole genome shotgun (WGS) entry which is preliminary data.</text>
</comment>
<keyword evidence="3" id="KW-0378">Hydrolase</keyword>
<gene>
    <name evidence="7" type="ORF">BV898_03414</name>
</gene>
<evidence type="ECO:0000313" key="7">
    <source>
        <dbReference type="EMBL" id="OQV22589.1"/>
    </source>
</evidence>
<dbReference type="AlphaFoldDB" id="A0A1W0X505"/>
<evidence type="ECO:0000256" key="5">
    <source>
        <dbReference type="SAM" id="SignalP"/>
    </source>
</evidence>
<evidence type="ECO:0000256" key="3">
    <source>
        <dbReference type="ARBA" id="ARBA00022801"/>
    </source>
</evidence>
<dbReference type="Pfam" id="PF00112">
    <property type="entry name" value="Peptidase_C1"/>
    <property type="match status" value="1"/>
</dbReference>
<dbReference type="InterPro" id="IPR013128">
    <property type="entry name" value="Peptidase_C1A"/>
</dbReference>
<dbReference type="SUPFAM" id="SSF54001">
    <property type="entry name" value="Cysteine proteinases"/>
    <property type="match status" value="1"/>
</dbReference>
<evidence type="ECO:0000313" key="8">
    <source>
        <dbReference type="Proteomes" id="UP000192578"/>
    </source>
</evidence>
<feature type="signal peptide" evidence="5">
    <location>
        <begin position="1"/>
        <end position="21"/>
    </location>
</feature>
<name>A0A1W0X505_HYPEX</name>
<keyword evidence="5" id="KW-0732">Signal</keyword>
<dbReference type="InterPro" id="IPR000169">
    <property type="entry name" value="Pept_cys_AS"/>
</dbReference>
<dbReference type="InterPro" id="IPR025660">
    <property type="entry name" value="Pept_his_AS"/>
</dbReference>
<sequence>MNDFSSHLSVTVALYVLNCVATSTVSLHRDMDGERIDFINRCHHDGKRGTWTARRNFRIGQTDEEKRALTGVLFRPTTLPNLPPSHPTRAVASLPATFDARLKWPNCTIISDVRNQLQCGSCWAHTGASVISDRLCIASPGQKTNFKASVQDILTCNNKVPWNITSSCFGGYLDTPFAMWTTTGQYSGVVSGGEYGSSIGCKPYTAMDAACSLSCSNSDYGNSYANDKTHGFRAYNLGLPYPSTKETPTSAAIIDAIRNDIMTNGPLAVAFDVYADFYLYGLGIYKHTTGSSMGGHGLTVIGWGTDGGVDYWLMKNSWGPNWGSLGGFVKFLRGINHLGIETALAAALPLAPAATPPTTAKTSMTGRN</sequence>
<evidence type="ECO:0000256" key="4">
    <source>
        <dbReference type="ARBA" id="ARBA00022807"/>
    </source>
</evidence>
<organism evidence="7 8">
    <name type="scientific">Hypsibius exemplaris</name>
    <name type="common">Freshwater tardigrade</name>
    <dbReference type="NCBI Taxonomy" id="2072580"/>
    <lineage>
        <taxon>Eukaryota</taxon>
        <taxon>Metazoa</taxon>
        <taxon>Ecdysozoa</taxon>
        <taxon>Tardigrada</taxon>
        <taxon>Eutardigrada</taxon>
        <taxon>Parachela</taxon>
        <taxon>Hypsibioidea</taxon>
        <taxon>Hypsibiidae</taxon>
        <taxon>Hypsibius</taxon>
    </lineage>
</organism>
<dbReference type="Gene3D" id="3.90.70.10">
    <property type="entry name" value="Cysteine proteinases"/>
    <property type="match status" value="1"/>
</dbReference>
<dbReference type="PANTHER" id="PTHR12411">
    <property type="entry name" value="CYSTEINE PROTEASE FAMILY C1-RELATED"/>
    <property type="match status" value="1"/>
</dbReference>
<dbReference type="Proteomes" id="UP000192578">
    <property type="component" value="Unassembled WGS sequence"/>
</dbReference>
<feature type="chain" id="PRO_5018559082" evidence="5">
    <location>
        <begin position="22"/>
        <end position="368"/>
    </location>
</feature>
<keyword evidence="2" id="KW-0645">Protease</keyword>
<evidence type="ECO:0000256" key="2">
    <source>
        <dbReference type="ARBA" id="ARBA00022670"/>
    </source>
</evidence>
<proteinExistence type="inferred from homology"/>
<dbReference type="InterPro" id="IPR038765">
    <property type="entry name" value="Papain-like_cys_pep_sf"/>
</dbReference>
<accession>A0A1W0X505</accession>
<dbReference type="SMART" id="SM00645">
    <property type="entry name" value="Pept_C1"/>
    <property type="match status" value="1"/>
</dbReference>